<sequence>MWRPVKTSSNLIKTDRKIGRINVAGLTTVRVRCPPLVRKLRGGVPTGIVPSSDPWSKVSNVHHKNSPHRLSKRDATALNQTKYFHIYGCHSVLQYYQTTVL</sequence>
<dbReference type="EMBL" id="BGPR01114271">
    <property type="protein sequence ID" value="GBN00486.1"/>
    <property type="molecule type" value="Genomic_DNA"/>
</dbReference>
<dbReference type="Proteomes" id="UP000499080">
    <property type="component" value="Unassembled WGS sequence"/>
</dbReference>
<evidence type="ECO:0000313" key="1">
    <source>
        <dbReference type="EMBL" id="GBN00486.1"/>
    </source>
</evidence>
<reference evidence="1 2" key="1">
    <citation type="journal article" date="2019" name="Sci. Rep.">
        <title>Orb-weaving spider Araneus ventricosus genome elucidates the spidroin gene catalogue.</title>
        <authorList>
            <person name="Kono N."/>
            <person name="Nakamura H."/>
            <person name="Ohtoshi R."/>
            <person name="Moran D.A.P."/>
            <person name="Shinohara A."/>
            <person name="Yoshida Y."/>
            <person name="Fujiwara M."/>
            <person name="Mori M."/>
            <person name="Tomita M."/>
            <person name="Arakawa K."/>
        </authorList>
    </citation>
    <scope>NUCLEOTIDE SEQUENCE [LARGE SCALE GENOMIC DNA]</scope>
</reference>
<proteinExistence type="predicted"/>
<comment type="caution">
    <text evidence="1">The sequence shown here is derived from an EMBL/GenBank/DDBJ whole genome shotgun (WGS) entry which is preliminary data.</text>
</comment>
<name>A0A4Y2KFG5_ARAVE</name>
<organism evidence="1 2">
    <name type="scientific">Araneus ventricosus</name>
    <name type="common">Orbweaver spider</name>
    <name type="synonym">Epeira ventricosa</name>
    <dbReference type="NCBI Taxonomy" id="182803"/>
    <lineage>
        <taxon>Eukaryota</taxon>
        <taxon>Metazoa</taxon>
        <taxon>Ecdysozoa</taxon>
        <taxon>Arthropoda</taxon>
        <taxon>Chelicerata</taxon>
        <taxon>Arachnida</taxon>
        <taxon>Araneae</taxon>
        <taxon>Araneomorphae</taxon>
        <taxon>Entelegynae</taxon>
        <taxon>Araneoidea</taxon>
        <taxon>Araneidae</taxon>
        <taxon>Araneus</taxon>
    </lineage>
</organism>
<evidence type="ECO:0000313" key="2">
    <source>
        <dbReference type="Proteomes" id="UP000499080"/>
    </source>
</evidence>
<keyword evidence="2" id="KW-1185">Reference proteome</keyword>
<accession>A0A4Y2KFG5</accession>
<protein>
    <submittedName>
        <fullName evidence="1">Uncharacterized protein</fullName>
    </submittedName>
</protein>
<dbReference type="AlphaFoldDB" id="A0A4Y2KFG5"/>
<gene>
    <name evidence="1" type="ORF">AVEN_90447_1</name>
</gene>